<name>B7PR62_IXOSC</name>
<evidence type="ECO:0000256" key="1">
    <source>
        <dbReference type="ARBA" id="ARBA00007835"/>
    </source>
</evidence>
<evidence type="ECO:0000256" key="3">
    <source>
        <dbReference type="ARBA" id="ARBA00022801"/>
    </source>
</evidence>
<dbReference type="EC" id="3.1.1.-" evidence="7"/>
<dbReference type="VEuPathDB" id="VectorBase:ISCI006704"/>
<keyword evidence="6" id="KW-0325">Glycoprotein</keyword>
<comment type="similarity">
    <text evidence="1 7">Belongs to the phospholipase B-like family.</text>
</comment>
<keyword evidence="5 7" id="KW-0443">Lipid metabolism</keyword>
<dbReference type="EMBL" id="DS770590">
    <property type="protein sequence ID" value="EEC09084.1"/>
    <property type="molecule type" value="Genomic_DNA"/>
</dbReference>
<evidence type="ECO:0000256" key="2">
    <source>
        <dbReference type="ARBA" id="ARBA00022729"/>
    </source>
</evidence>
<dbReference type="Pfam" id="PF04916">
    <property type="entry name" value="Phospholip_B"/>
    <property type="match status" value="1"/>
</dbReference>
<feature type="non-terminal residue" evidence="8">
    <location>
        <position position="58"/>
    </location>
</feature>
<evidence type="ECO:0000256" key="4">
    <source>
        <dbReference type="ARBA" id="ARBA00022963"/>
    </source>
</evidence>
<evidence type="ECO:0000313" key="8">
    <source>
        <dbReference type="EMBL" id="EEC09084.1"/>
    </source>
</evidence>
<proteinExistence type="inferred from homology"/>
<keyword evidence="3 7" id="KW-0378">Hydrolase</keyword>
<dbReference type="InterPro" id="IPR007000">
    <property type="entry name" value="PLipase_B-like"/>
</dbReference>
<protein>
    <recommendedName>
        <fullName evidence="7">Phospholipase B-like</fullName>
        <ecNumber evidence="7">3.1.1.-</ecNumber>
    </recommendedName>
</protein>
<evidence type="ECO:0000256" key="7">
    <source>
        <dbReference type="RuleBase" id="RU364138"/>
    </source>
</evidence>
<dbReference type="GO" id="GO:0016042">
    <property type="term" value="P:lipid catabolic process"/>
    <property type="evidence" value="ECO:0007669"/>
    <property type="project" value="UniProtKB-KW"/>
</dbReference>
<comment type="function">
    <text evidence="7">Putative phospholipase.</text>
</comment>
<reference evidence="8" key="1">
    <citation type="submission" date="2008-03" db="EMBL/GenBank/DDBJ databases">
        <title>Annotation of Ixodes scapularis.</title>
        <authorList>
            <consortium name="Ixodes scapularis Genome Project Consortium"/>
            <person name="Caler E."/>
            <person name="Hannick L.I."/>
            <person name="Bidwell S."/>
            <person name="Joardar V."/>
            <person name="Thiagarajan M."/>
            <person name="Amedeo P."/>
            <person name="Galinsky K.J."/>
            <person name="Schobel S."/>
            <person name="Inman J."/>
            <person name="Hostetler J."/>
            <person name="Miller J."/>
            <person name="Hammond M."/>
            <person name="Megy K."/>
            <person name="Lawson D."/>
            <person name="Kodira C."/>
            <person name="Sutton G."/>
            <person name="Meyer J."/>
            <person name="Hill C.A."/>
            <person name="Birren B."/>
            <person name="Nene V."/>
            <person name="Collins F."/>
            <person name="Alarcon-Chaidez F."/>
            <person name="Wikel S."/>
            <person name="Strausberg R."/>
        </authorList>
    </citation>
    <scope>NUCLEOTIDE SEQUENCE [LARGE SCALE GENOMIC DNA]</scope>
    <source>
        <strain evidence="8">Wikel colony</strain>
    </source>
</reference>
<dbReference type="PANTHER" id="PTHR12370:SF3">
    <property type="entry name" value="PHOSPHOLIPASE B-LIKE 2-RELATED"/>
    <property type="match status" value="1"/>
</dbReference>
<keyword evidence="2" id="KW-0732">Signal</keyword>
<keyword evidence="4 7" id="KW-0442">Lipid degradation</keyword>
<sequence>AHSQAVMETTIDNNNDELWKKVTPIDTVPTSIRNMVASRLAITGKDWTNIFAKFNSGT</sequence>
<dbReference type="AlphaFoldDB" id="B7PR62"/>
<dbReference type="VEuPathDB" id="VectorBase:ISCW006704"/>
<dbReference type="Gene3D" id="3.60.60.30">
    <property type="match status" value="1"/>
</dbReference>
<evidence type="ECO:0000256" key="6">
    <source>
        <dbReference type="ARBA" id="ARBA00023180"/>
    </source>
</evidence>
<dbReference type="HOGENOM" id="CLU_3002416_0_0_1"/>
<dbReference type="GO" id="GO:0004620">
    <property type="term" value="F:phospholipase activity"/>
    <property type="evidence" value="ECO:0007669"/>
    <property type="project" value="InterPro"/>
</dbReference>
<organism>
    <name type="scientific">Ixodes scapularis</name>
    <name type="common">Black-legged tick</name>
    <name type="synonym">Deer tick</name>
    <dbReference type="NCBI Taxonomy" id="6945"/>
    <lineage>
        <taxon>Eukaryota</taxon>
        <taxon>Metazoa</taxon>
        <taxon>Ecdysozoa</taxon>
        <taxon>Arthropoda</taxon>
        <taxon>Chelicerata</taxon>
        <taxon>Arachnida</taxon>
        <taxon>Acari</taxon>
        <taxon>Parasitiformes</taxon>
        <taxon>Ixodida</taxon>
        <taxon>Ixodoidea</taxon>
        <taxon>Ixodidae</taxon>
        <taxon>Ixodinae</taxon>
        <taxon>Ixodes</taxon>
    </lineage>
</organism>
<dbReference type="PaxDb" id="6945-B7PR62"/>
<dbReference type="PANTHER" id="PTHR12370">
    <property type="entry name" value="PHOSPHOLIPASE B-RELATED"/>
    <property type="match status" value="1"/>
</dbReference>
<feature type="non-terminal residue" evidence="8">
    <location>
        <position position="1"/>
    </location>
</feature>
<gene>
    <name evidence="8" type="ORF">IscW_ISCW006704</name>
</gene>
<evidence type="ECO:0000256" key="5">
    <source>
        <dbReference type="ARBA" id="ARBA00023098"/>
    </source>
</evidence>
<accession>B7PR62</accession>